<feature type="transmembrane region" description="Helical" evidence="5">
    <location>
        <begin position="21"/>
        <end position="41"/>
    </location>
</feature>
<feature type="transmembrane region" description="Helical" evidence="5">
    <location>
        <begin position="171"/>
        <end position="191"/>
    </location>
</feature>
<feature type="transmembrane region" description="Helical" evidence="5">
    <location>
        <begin position="238"/>
        <end position="258"/>
    </location>
</feature>
<dbReference type="SUPFAM" id="SSF52091">
    <property type="entry name" value="SpoIIaa-like"/>
    <property type="match status" value="1"/>
</dbReference>
<dbReference type="PROSITE" id="PS50801">
    <property type="entry name" value="STAS"/>
    <property type="match status" value="1"/>
</dbReference>
<protein>
    <submittedName>
        <fullName evidence="7">SulP family inorganic anion transporter</fullName>
    </submittedName>
</protein>
<feature type="transmembrane region" description="Helical" evidence="5">
    <location>
        <begin position="47"/>
        <end position="64"/>
    </location>
</feature>
<dbReference type="InterPro" id="IPR002645">
    <property type="entry name" value="STAS_dom"/>
</dbReference>
<dbReference type="Pfam" id="PF00916">
    <property type="entry name" value="Sulfate_transp"/>
    <property type="match status" value="1"/>
</dbReference>
<dbReference type="Pfam" id="PF01740">
    <property type="entry name" value="STAS"/>
    <property type="match status" value="1"/>
</dbReference>
<dbReference type="InterPro" id="IPR011547">
    <property type="entry name" value="SLC26A/SulP_dom"/>
</dbReference>
<keyword evidence="8" id="KW-1185">Reference proteome</keyword>
<dbReference type="CDD" id="cd07042">
    <property type="entry name" value="STAS_SulP_like_sulfate_transporter"/>
    <property type="match status" value="1"/>
</dbReference>
<evidence type="ECO:0000256" key="5">
    <source>
        <dbReference type="SAM" id="Phobius"/>
    </source>
</evidence>
<evidence type="ECO:0000313" key="8">
    <source>
        <dbReference type="Proteomes" id="UP001596223"/>
    </source>
</evidence>
<evidence type="ECO:0000259" key="6">
    <source>
        <dbReference type="PROSITE" id="PS50801"/>
    </source>
</evidence>
<feature type="transmembrane region" description="Helical" evidence="5">
    <location>
        <begin position="338"/>
        <end position="363"/>
    </location>
</feature>
<reference evidence="8" key="1">
    <citation type="journal article" date="2019" name="Int. J. Syst. Evol. Microbiol.">
        <title>The Global Catalogue of Microorganisms (GCM) 10K type strain sequencing project: providing services to taxonomists for standard genome sequencing and annotation.</title>
        <authorList>
            <consortium name="The Broad Institute Genomics Platform"/>
            <consortium name="The Broad Institute Genome Sequencing Center for Infectious Disease"/>
            <person name="Wu L."/>
            <person name="Ma J."/>
        </authorList>
    </citation>
    <scope>NUCLEOTIDE SEQUENCE [LARGE SCALE GENOMIC DNA]</scope>
    <source>
        <strain evidence="8">CCUG 36956</strain>
    </source>
</reference>
<dbReference type="PANTHER" id="PTHR11814">
    <property type="entry name" value="SULFATE TRANSPORTER"/>
    <property type="match status" value="1"/>
</dbReference>
<feature type="transmembrane region" description="Helical" evidence="5">
    <location>
        <begin position="93"/>
        <end position="112"/>
    </location>
</feature>
<keyword evidence="2 5" id="KW-0812">Transmembrane</keyword>
<sequence>MRALLPTWSEWKPAFRAPGSDLLSGLVVALVALPLALGFGISSGLGAAAGLATAIVAGAIAAVFGGSRFQVSGPTGAMTVVLVPIVAEHGASGVLTVGLMAGVMLVALAFAGVGRAVRFMPAPVIEGFTAGIAVVIALQQFPGALGVPGDGEKVWQSAFDAVRRFLADPHWTAPIMALAVTVVILIGGRFLPKLPFALVTVVVATVIASAAGLDLARVGALPAGLPAPSLSFLHLDEVTGLLLPALAVAALAALESLLSATAADSMSVGTRNDPDRELFGQGLANIAAPLFGGVPATGAIARTAVNVRSGARTRLAALSHAVVLAAIVYFLSGPVADIPLAALAGVLLATTVRMVEAASLAAIARASRGDATIMALTFVITVAFDLVTAVVIGIGFALILAVRAIAREATLHQVPLDESDHLGEEHALLRDHIVAYRIDGPLFFAAAHRFLLELTEVSDVKVVILRMSRITALDTTGALVLKDAIHKLENRHITVLLSGLRPDHHHRLTTIGALPTGPTPVFPDTGTAITYARQFLPAQHRQP</sequence>
<evidence type="ECO:0000256" key="3">
    <source>
        <dbReference type="ARBA" id="ARBA00022989"/>
    </source>
</evidence>
<dbReference type="Proteomes" id="UP001596223">
    <property type="component" value="Unassembled WGS sequence"/>
</dbReference>
<comment type="subcellular location">
    <subcellularLocation>
        <location evidence="1">Membrane</location>
        <topology evidence="1">Multi-pass membrane protein</topology>
    </subcellularLocation>
</comment>
<dbReference type="RefSeq" id="WP_378607812.1">
    <property type="nucleotide sequence ID" value="NZ_JBHSQN010000013.1"/>
</dbReference>
<dbReference type="EMBL" id="JBHSQN010000013">
    <property type="protein sequence ID" value="MFC6013105.1"/>
    <property type="molecule type" value="Genomic_DNA"/>
</dbReference>
<gene>
    <name evidence="7" type="ORF">ACFP3H_18765</name>
</gene>
<feature type="transmembrane region" description="Helical" evidence="5">
    <location>
        <begin position="198"/>
        <end position="218"/>
    </location>
</feature>
<feature type="transmembrane region" description="Helical" evidence="5">
    <location>
        <begin position="315"/>
        <end position="332"/>
    </location>
</feature>
<feature type="domain" description="STAS" evidence="6">
    <location>
        <begin position="423"/>
        <end position="532"/>
    </location>
</feature>
<dbReference type="InterPro" id="IPR036513">
    <property type="entry name" value="STAS_dom_sf"/>
</dbReference>
<proteinExistence type="predicted"/>
<evidence type="ECO:0000256" key="4">
    <source>
        <dbReference type="ARBA" id="ARBA00023136"/>
    </source>
</evidence>
<dbReference type="Gene3D" id="3.30.750.24">
    <property type="entry name" value="STAS domain"/>
    <property type="match status" value="1"/>
</dbReference>
<keyword evidence="3 5" id="KW-1133">Transmembrane helix</keyword>
<feature type="transmembrane region" description="Helical" evidence="5">
    <location>
        <begin position="124"/>
        <end position="141"/>
    </location>
</feature>
<comment type="caution">
    <text evidence="7">The sequence shown here is derived from an EMBL/GenBank/DDBJ whole genome shotgun (WGS) entry which is preliminary data.</text>
</comment>
<evidence type="ECO:0000256" key="1">
    <source>
        <dbReference type="ARBA" id="ARBA00004141"/>
    </source>
</evidence>
<evidence type="ECO:0000256" key="2">
    <source>
        <dbReference type="ARBA" id="ARBA00022692"/>
    </source>
</evidence>
<keyword evidence="4 5" id="KW-0472">Membrane</keyword>
<evidence type="ECO:0000313" key="7">
    <source>
        <dbReference type="EMBL" id="MFC6013105.1"/>
    </source>
</evidence>
<name>A0ABW1JVE2_9NOCA</name>
<dbReference type="InterPro" id="IPR001902">
    <property type="entry name" value="SLC26A/SulP_fam"/>
</dbReference>
<organism evidence="7 8">
    <name type="scientific">Nocardia lasii</name>
    <dbReference type="NCBI Taxonomy" id="1616107"/>
    <lineage>
        <taxon>Bacteria</taxon>
        <taxon>Bacillati</taxon>
        <taxon>Actinomycetota</taxon>
        <taxon>Actinomycetes</taxon>
        <taxon>Mycobacteriales</taxon>
        <taxon>Nocardiaceae</taxon>
        <taxon>Nocardia</taxon>
    </lineage>
</organism>
<accession>A0ABW1JVE2</accession>
<feature type="transmembrane region" description="Helical" evidence="5">
    <location>
        <begin position="375"/>
        <end position="402"/>
    </location>
</feature>